<organism evidence="2 3">
    <name type="scientific">Crotalaria pallida</name>
    <name type="common">Smooth rattlebox</name>
    <name type="synonym">Crotalaria striata</name>
    <dbReference type="NCBI Taxonomy" id="3830"/>
    <lineage>
        <taxon>Eukaryota</taxon>
        <taxon>Viridiplantae</taxon>
        <taxon>Streptophyta</taxon>
        <taxon>Embryophyta</taxon>
        <taxon>Tracheophyta</taxon>
        <taxon>Spermatophyta</taxon>
        <taxon>Magnoliopsida</taxon>
        <taxon>eudicotyledons</taxon>
        <taxon>Gunneridae</taxon>
        <taxon>Pentapetalae</taxon>
        <taxon>rosids</taxon>
        <taxon>fabids</taxon>
        <taxon>Fabales</taxon>
        <taxon>Fabaceae</taxon>
        <taxon>Papilionoideae</taxon>
        <taxon>50 kb inversion clade</taxon>
        <taxon>genistoids sensu lato</taxon>
        <taxon>core genistoids</taxon>
        <taxon>Crotalarieae</taxon>
        <taxon>Crotalaria</taxon>
    </lineage>
</organism>
<dbReference type="EMBL" id="JAYWIO010000001">
    <property type="protein sequence ID" value="KAK7290913.1"/>
    <property type="molecule type" value="Genomic_DNA"/>
</dbReference>
<sequence length="121" mass="13822">MMAARGKGRRPEREGERRRRLWKRRERARDSHGGGAVELRCCGHQPKPTAPPAPPSHSDPESSFSAAGRFPTLPCRRRRRLFSSPTCQLQIRIRLTLSPTHLHCSSLICHRIVANLSQIRR</sequence>
<keyword evidence="3" id="KW-1185">Reference proteome</keyword>
<evidence type="ECO:0000256" key="1">
    <source>
        <dbReference type="SAM" id="MobiDB-lite"/>
    </source>
</evidence>
<evidence type="ECO:0000313" key="2">
    <source>
        <dbReference type="EMBL" id="KAK7290913.1"/>
    </source>
</evidence>
<reference evidence="2 3" key="1">
    <citation type="submission" date="2024-01" db="EMBL/GenBank/DDBJ databases">
        <title>The genomes of 5 underutilized Papilionoideae crops provide insights into root nodulation and disease resistanc.</title>
        <authorList>
            <person name="Yuan L."/>
        </authorList>
    </citation>
    <scope>NUCLEOTIDE SEQUENCE [LARGE SCALE GENOMIC DNA]</scope>
    <source>
        <strain evidence="2">ZHUSHIDOU_FW_LH</strain>
        <tissue evidence="2">Leaf</tissue>
    </source>
</reference>
<feature type="compositionally biased region" description="Pro residues" evidence="1">
    <location>
        <begin position="48"/>
        <end position="57"/>
    </location>
</feature>
<dbReference type="AlphaFoldDB" id="A0AAN9P9W5"/>
<protein>
    <submittedName>
        <fullName evidence="2">Uncharacterized protein</fullName>
    </submittedName>
</protein>
<dbReference type="Proteomes" id="UP001372338">
    <property type="component" value="Unassembled WGS sequence"/>
</dbReference>
<proteinExistence type="predicted"/>
<feature type="region of interest" description="Disordered" evidence="1">
    <location>
        <begin position="1"/>
        <end position="71"/>
    </location>
</feature>
<gene>
    <name evidence="2" type="ORF">RIF29_05692</name>
</gene>
<name>A0AAN9P9W5_CROPI</name>
<accession>A0AAN9P9W5</accession>
<evidence type="ECO:0000313" key="3">
    <source>
        <dbReference type="Proteomes" id="UP001372338"/>
    </source>
</evidence>
<comment type="caution">
    <text evidence="2">The sequence shown here is derived from an EMBL/GenBank/DDBJ whole genome shotgun (WGS) entry which is preliminary data.</text>
</comment>